<protein>
    <submittedName>
        <fullName evidence="2">Uncharacterized protein</fullName>
    </submittedName>
</protein>
<feature type="non-terminal residue" evidence="2">
    <location>
        <position position="1"/>
    </location>
</feature>
<dbReference type="AlphaFoldDB" id="A0A0F8XA24"/>
<proteinExistence type="predicted"/>
<sequence length="129" mass="14432">IVPGFVDFSVFKEDAFIISFIVSVEDENLHRSHFYIRELETEGFRPFERYRANFDNIRKIGEYIEVLAKDHHIPVISSHNLDLTVSEILEAVLSRVVGPKGRESADASPVGAGSNSDQSGTNVVEETPI</sequence>
<dbReference type="EMBL" id="LAZR01060302">
    <property type="protein sequence ID" value="KKK65972.1"/>
    <property type="molecule type" value="Genomic_DNA"/>
</dbReference>
<feature type="region of interest" description="Disordered" evidence="1">
    <location>
        <begin position="100"/>
        <end position="129"/>
    </location>
</feature>
<feature type="compositionally biased region" description="Polar residues" evidence="1">
    <location>
        <begin position="113"/>
        <end position="129"/>
    </location>
</feature>
<name>A0A0F8XA24_9ZZZZ</name>
<evidence type="ECO:0000313" key="2">
    <source>
        <dbReference type="EMBL" id="KKK65972.1"/>
    </source>
</evidence>
<accession>A0A0F8XA24</accession>
<comment type="caution">
    <text evidence="2">The sequence shown here is derived from an EMBL/GenBank/DDBJ whole genome shotgun (WGS) entry which is preliminary data.</text>
</comment>
<organism evidence="2">
    <name type="scientific">marine sediment metagenome</name>
    <dbReference type="NCBI Taxonomy" id="412755"/>
    <lineage>
        <taxon>unclassified sequences</taxon>
        <taxon>metagenomes</taxon>
        <taxon>ecological metagenomes</taxon>
    </lineage>
</organism>
<evidence type="ECO:0000256" key="1">
    <source>
        <dbReference type="SAM" id="MobiDB-lite"/>
    </source>
</evidence>
<gene>
    <name evidence="2" type="ORF">LCGC14_2968790</name>
</gene>
<reference evidence="2" key="1">
    <citation type="journal article" date="2015" name="Nature">
        <title>Complex archaea that bridge the gap between prokaryotes and eukaryotes.</title>
        <authorList>
            <person name="Spang A."/>
            <person name="Saw J.H."/>
            <person name="Jorgensen S.L."/>
            <person name="Zaremba-Niedzwiedzka K."/>
            <person name="Martijn J."/>
            <person name="Lind A.E."/>
            <person name="van Eijk R."/>
            <person name="Schleper C."/>
            <person name="Guy L."/>
            <person name="Ettema T.J."/>
        </authorList>
    </citation>
    <scope>NUCLEOTIDE SEQUENCE</scope>
</reference>